<dbReference type="NCBIfam" id="NF011494">
    <property type="entry name" value="PRK14902.1"/>
    <property type="match status" value="1"/>
</dbReference>
<evidence type="ECO:0000256" key="11">
    <source>
        <dbReference type="ARBA" id="ARBA00022884"/>
    </source>
</evidence>
<dbReference type="Proteomes" id="UP000070529">
    <property type="component" value="Unassembled WGS sequence"/>
</dbReference>
<dbReference type="InterPro" id="IPR048019">
    <property type="entry name" value="RsmB-like_N"/>
</dbReference>
<dbReference type="Gene3D" id="1.10.940.10">
    <property type="entry name" value="NusB-like"/>
    <property type="match status" value="1"/>
</dbReference>
<evidence type="ECO:0000256" key="1">
    <source>
        <dbReference type="ARBA" id="ARBA00002724"/>
    </source>
</evidence>
<comment type="caution">
    <text evidence="18">The sequence shown here is derived from an EMBL/GenBank/DDBJ whole genome shotgun (WGS) entry which is preliminary data.</text>
</comment>
<dbReference type="SUPFAM" id="SSF48013">
    <property type="entry name" value="NusB-like"/>
    <property type="match status" value="1"/>
</dbReference>
<feature type="active site" description="Nucleophile" evidence="16">
    <location>
        <position position="372"/>
    </location>
</feature>
<dbReference type="CDD" id="cd02440">
    <property type="entry name" value="AdoMet_MTases"/>
    <property type="match status" value="1"/>
</dbReference>
<dbReference type="PROSITE" id="PS51686">
    <property type="entry name" value="SAM_MT_RSMB_NOP"/>
    <property type="match status" value="1"/>
</dbReference>
<dbReference type="OrthoDB" id="9810297at2"/>
<organism evidence="18 19">
    <name type="scientific">Enterovibrio coralii</name>
    <dbReference type="NCBI Taxonomy" id="294935"/>
    <lineage>
        <taxon>Bacteria</taxon>
        <taxon>Pseudomonadati</taxon>
        <taxon>Pseudomonadota</taxon>
        <taxon>Gammaproteobacteria</taxon>
        <taxon>Vibrionales</taxon>
        <taxon>Vibrionaceae</taxon>
        <taxon>Enterovibrio</taxon>
    </lineage>
</organism>
<proteinExistence type="inferred from homology"/>
<comment type="subcellular location">
    <subcellularLocation>
        <location evidence="2">Cytoplasm</location>
    </subcellularLocation>
</comment>
<keyword evidence="7" id="KW-0698">rRNA processing</keyword>
<dbReference type="Gene3D" id="1.10.287.730">
    <property type="entry name" value="Helix hairpin bin"/>
    <property type="match status" value="1"/>
</dbReference>
<feature type="binding site" evidence="16">
    <location>
        <position position="319"/>
    </location>
    <ligand>
        <name>S-adenosyl-L-methionine</name>
        <dbReference type="ChEBI" id="CHEBI:59789"/>
    </ligand>
</feature>
<evidence type="ECO:0000256" key="3">
    <source>
        <dbReference type="ARBA" id="ARBA00007494"/>
    </source>
</evidence>
<dbReference type="InterPro" id="IPR049560">
    <property type="entry name" value="MeTrfase_RsmB-F_NOP2_cat"/>
</dbReference>
<dbReference type="PRINTS" id="PR02008">
    <property type="entry name" value="RCMTFAMILY"/>
</dbReference>
<feature type="binding site" evidence="16">
    <location>
        <position position="274"/>
    </location>
    <ligand>
        <name>S-adenosyl-L-methionine</name>
        <dbReference type="ChEBI" id="CHEBI:59789"/>
    </ligand>
</feature>
<dbReference type="EC" id="2.1.1.176" evidence="4"/>
<evidence type="ECO:0000256" key="4">
    <source>
        <dbReference type="ARBA" id="ARBA00012140"/>
    </source>
</evidence>
<dbReference type="Gene3D" id="3.40.50.150">
    <property type="entry name" value="Vaccinia Virus protein VP39"/>
    <property type="match status" value="1"/>
</dbReference>
<dbReference type="PANTHER" id="PTHR22807">
    <property type="entry name" value="NOP2 YEAST -RELATED NOL1/NOP2/FMU SUN DOMAIN-CONTAINING"/>
    <property type="match status" value="1"/>
</dbReference>
<evidence type="ECO:0000256" key="16">
    <source>
        <dbReference type="PROSITE-ProRule" id="PRU01023"/>
    </source>
</evidence>
<keyword evidence="11 16" id="KW-0694">RNA-binding</keyword>
<dbReference type="FunFam" id="3.30.70.1170:FF:000002">
    <property type="entry name" value="Ribosomal RNA small subunit methyltransferase B"/>
    <property type="match status" value="1"/>
</dbReference>
<dbReference type="RefSeq" id="WP_067417721.1">
    <property type="nucleotide sequence ID" value="NZ_LNTY01000035.1"/>
</dbReference>
<dbReference type="GO" id="GO:0003723">
    <property type="term" value="F:RNA binding"/>
    <property type="evidence" value="ECO:0007669"/>
    <property type="project" value="UniProtKB-UniRule"/>
</dbReference>
<evidence type="ECO:0000256" key="13">
    <source>
        <dbReference type="ARBA" id="ARBA00031088"/>
    </source>
</evidence>
<evidence type="ECO:0000313" key="18">
    <source>
        <dbReference type="EMBL" id="KXF81182.1"/>
    </source>
</evidence>
<dbReference type="Pfam" id="PF22458">
    <property type="entry name" value="RsmF-B_ferredox"/>
    <property type="match status" value="1"/>
</dbReference>
<comment type="catalytic activity">
    <reaction evidence="14">
        <text>cytidine(967) in 16S rRNA + S-adenosyl-L-methionine = 5-methylcytidine(967) in 16S rRNA + S-adenosyl-L-homocysteine + H(+)</text>
        <dbReference type="Rhea" id="RHEA:42748"/>
        <dbReference type="Rhea" id="RHEA-COMP:10219"/>
        <dbReference type="Rhea" id="RHEA-COMP:10220"/>
        <dbReference type="ChEBI" id="CHEBI:15378"/>
        <dbReference type="ChEBI" id="CHEBI:57856"/>
        <dbReference type="ChEBI" id="CHEBI:59789"/>
        <dbReference type="ChEBI" id="CHEBI:74483"/>
        <dbReference type="ChEBI" id="CHEBI:82748"/>
        <dbReference type="EC" id="2.1.1.176"/>
    </reaction>
</comment>
<feature type="binding site" evidence="16">
    <location>
        <position position="300"/>
    </location>
    <ligand>
        <name>S-adenosyl-L-methionine</name>
        <dbReference type="ChEBI" id="CHEBI:59789"/>
    </ligand>
</feature>
<feature type="domain" description="SAM-dependent MTase RsmB/NOP-type" evidence="17">
    <location>
        <begin position="161"/>
        <end position="425"/>
    </location>
</feature>
<dbReference type="CDD" id="cd00620">
    <property type="entry name" value="Methyltransferase_Sun"/>
    <property type="match status" value="1"/>
</dbReference>
<evidence type="ECO:0000256" key="6">
    <source>
        <dbReference type="ARBA" id="ARBA00022517"/>
    </source>
</evidence>
<dbReference type="InterPro" id="IPR004573">
    <property type="entry name" value="rRNA_ssu_MeTfrase_B"/>
</dbReference>
<keyword evidence="8 16" id="KW-0489">Methyltransferase</keyword>
<evidence type="ECO:0000256" key="10">
    <source>
        <dbReference type="ARBA" id="ARBA00022691"/>
    </source>
</evidence>
<comment type="function">
    <text evidence="1">Specifically methylates the cytosine at position 967 (m5C967) of 16S rRNA.</text>
</comment>
<dbReference type="EMBL" id="LNTY01000035">
    <property type="protein sequence ID" value="KXF81182.1"/>
    <property type="molecule type" value="Genomic_DNA"/>
</dbReference>
<keyword evidence="19" id="KW-1185">Reference proteome</keyword>
<evidence type="ECO:0000256" key="12">
    <source>
        <dbReference type="ARBA" id="ARBA00030399"/>
    </source>
</evidence>
<dbReference type="GO" id="GO:0005829">
    <property type="term" value="C:cytosol"/>
    <property type="evidence" value="ECO:0007669"/>
    <property type="project" value="TreeGrafter"/>
</dbReference>
<dbReference type="InterPro" id="IPR018314">
    <property type="entry name" value="RsmB/NOL1/NOP2-like_CS"/>
</dbReference>
<dbReference type="NCBIfam" id="TIGR00563">
    <property type="entry name" value="rsmB"/>
    <property type="match status" value="1"/>
</dbReference>
<protein>
    <recommendedName>
        <fullName evidence="15">Ribosomal RNA small subunit methyltransferase B</fullName>
        <ecNumber evidence="4">2.1.1.176</ecNumber>
    </recommendedName>
    <alternativeName>
        <fullName evidence="12">16S rRNA m5C967 methyltransferase</fullName>
    </alternativeName>
    <alternativeName>
        <fullName evidence="13">rRNA (cytosine-C(5)-)-methyltransferase RsmB</fullName>
    </alternativeName>
</protein>
<dbReference type="PANTHER" id="PTHR22807:SF61">
    <property type="entry name" value="NOL1_NOP2_SUN FAMILY PROTEIN _ ANTITERMINATION NUSB DOMAIN-CONTAINING PROTEIN"/>
    <property type="match status" value="1"/>
</dbReference>
<dbReference type="InterPro" id="IPR001678">
    <property type="entry name" value="MeTrfase_RsmB-F_NOP2_dom"/>
</dbReference>
<gene>
    <name evidence="18" type="ORF">ATN88_23270</name>
</gene>
<dbReference type="AlphaFoldDB" id="A0A135I6U7"/>
<dbReference type="Pfam" id="PF01029">
    <property type="entry name" value="NusB"/>
    <property type="match status" value="1"/>
</dbReference>
<evidence type="ECO:0000256" key="2">
    <source>
        <dbReference type="ARBA" id="ARBA00004496"/>
    </source>
</evidence>
<evidence type="ECO:0000313" key="19">
    <source>
        <dbReference type="Proteomes" id="UP000070529"/>
    </source>
</evidence>
<evidence type="ECO:0000256" key="7">
    <source>
        <dbReference type="ARBA" id="ARBA00022552"/>
    </source>
</evidence>
<dbReference type="NCBIfam" id="NF008149">
    <property type="entry name" value="PRK10901.1"/>
    <property type="match status" value="1"/>
</dbReference>
<evidence type="ECO:0000259" key="17">
    <source>
        <dbReference type="PROSITE" id="PS51686"/>
    </source>
</evidence>
<evidence type="ECO:0000256" key="9">
    <source>
        <dbReference type="ARBA" id="ARBA00022679"/>
    </source>
</evidence>
<accession>A0A135I6U7</accession>
<evidence type="ECO:0000256" key="14">
    <source>
        <dbReference type="ARBA" id="ARBA00047283"/>
    </source>
</evidence>
<dbReference type="Gene3D" id="3.30.70.1170">
    <property type="entry name" value="Sun protein, domain 3"/>
    <property type="match status" value="1"/>
</dbReference>
<dbReference type="STRING" id="294935.ATN88_23270"/>
<dbReference type="InterPro" id="IPR054728">
    <property type="entry name" value="RsmB-like_ferredoxin"/>
</dbReference>
<keyword evidence="9 16" id="KW-0808">Transferase</keyword>
<dbReference type="FunFam" id="3.40.50.150:FF:000022">
    <property type="entry name" value="Ribosomal RNA small subunit methyltransferase B"/>
    <property type="match status" value="1"/>
</dbReference>
<dbReference type="FunFam" id="1.10.940.10:FF:000002">
    <property type="entry name" value="Ribosomal RNA small subunit methyltransferase B"/>
    <property type="match status" value="1"/>
</dbReference>
<evidence type="ECO:0000256" key="15">
    <source>
        <dbReference type="ARBA" id="ARBA00067267"/>
    </source>
</evidence>
<dbReference type="InterPro" id="IPR029063">
    <property type="entry name" value="SAM-dependent_MTases_sf"/>
</dbReference>
<feature type="binding site" evidence="16">
    <location>
        <begin position="251"/>
        <end position="257"/>
    </location>
    <ligand>
        <name>S-adenosyl-L-methionine</name>
        <dbReference type="ChEBI" id="CHEBI:59789"/>
    </ligand>
</feature>
<sequence>MNVRAVAAQVIYQVVDQGQSLSAALPPAQQKVAPRDGALLQEICYGVLRWLPRLESITQSLMDKPLKGKQRVFHHLILVGLYQLSYMRIPAHAAVAETVNATKVLKKPQLRGLINAVLRNYQRNQEALDVAAVSNDAGKYGHPGWLLKLLQQAYPEQWESVVEANHEKAPMWLRVNRTHHTRDSYRTLLDDAGIATELHPEAQDALKLASPCDVTALPGFADGWVSVQDAAAQLSVGYLQPQANELILDCCAAPGGKTCHILEHQPTAKVVAMDVDATRLKRVEENLSRLKLNAQVICGDARYPQDWWKGEQFDRILLDAPCSATGVVRRHPDIKWLRRAEDIAQLATLQSEILDAMWAQLKSGGTLVYATCSITPQENGEQVKAFLARTSDATLETGTPEAPGRQILPGQDNMDGFYYAVLKKA</sequence>
<dbReference type="InterPro" id="IPR006027">
    <property type="entry name" value="NusB_RsmB_TIM44"/>
</dbReference>
<dbReference type="GO" id="GO:0070475">
    <property type="term" value="P:rRNA base methylation"/>
    <property type="evidence" value="ECO:0007669"/>
    <property type="project" value="TreeGrafter"/>
</dbReference>
<keyword evidence="10 16" id="KW-0949">S-adenosyl-L-methionine</keyword>
<keyword evidence="6" id="KW-0690">Ribosome biogenesis</keyword>
<reference evidence="18 19" key="1">
    <citation type="submission" date="2015-11" db="EMBL/GenBank/DDBJ databases">
        <title>Genomic Taxonomy of the Vibrionaceae.</title>
        <authorList>
            <person name="Gomez-Gil B."/>
            <person name="Enciso-Ibarra J."/>
        </authorList>
    </citation>
    <scope>NUCLEOTIDE SEQUENCE [LARGE SCALE GENOMIC DNA]</scope>
    <source>
        <strain evidence="18 19">CAIM 912</strain>
    </source>
</reference>
<dbReference type="InterPro" id="IPR035926">
    <property type="entry name" value="NusB-like_sf"/>
</dbReference>
<dbReference type="GO" id="GO:0006355">
    <property type="term" value="P:regulation of DNA-templated transcription"/>
    <property type="evidence" value="ECO:0007669"/>
    <property type="project" value="InterPro"/>
</dbReference>
<dbReference type="SUPFAM" id="SSF53335">
    <property type="entry name" value="S-adenosyl-L-methionine-dependent methyltransferases"/>
    <property type="match status" value="1"/>
</dbReference>
<comment type="similarity">
    <text evidence="3 16">Belongs to the class I-like SAM-binding methyltransferase superfamily. RsmB/NOP family.</text>
</comment>
<dbReference type="Pfam" id="PF01189">
    <property type="entry name" value="Methyltr_RsmB-F"/>
    <property type="match status" value="1"/>
</dbReference>
<name>A0A135I6U7_9GAMM</name>
<keyword evidence="5" id="KW-0963">Cytoplasm</keyword>
<dbReference type="GO" id="GO:0009383">
    <property type="term" value="F:rRNA (cytosine-C5-)-methyltransferase activity"/>
    <property type="evidence" value="ECO:0007669"/>
    <property type="project" value="TreeGrafter"/>
</dbReference>
<evidence type="ECO:0000256" key="5">
    <source>
        <dbReference type="ARBA" id="ARBA00022490"/>
    </source>
</evidence>
<dbReference type="InterPro" id="IPR023267">
    <property type="entry name" value="RCMT"/>
</dbReference>
<dbReference type="PROSITE" id="PS01153">
    <property type="entry name" value="NOL1_NOP2_SUN"/>
    <property type="match status" value="1"/>
</dbReference>
<evidence type="ECO:0000256" key="8">
    <source>
        <dbReference type="ARBA" id="ARBA00022603"/>
    </source>
</evidence>